<evidence type="ECO:0000256" key="2">
    <source>
        <dbReference type="ARBA" id="ARBA00023125"/>
    </source>
</evidence>
<dbReference type="PANTHER" id="PTHR30204">
    <property type="entry name" value="REDOX-CYCLING DRUG-SENSING TRANSCRIPTIONAL ACTIVATOR SOXR"/>
    <property type="match status" value="1"/>
</dbReference>
<proteinExistence type="predicted"/>
<protein>
    <submittedName>
        <fullName evidence="6">MerR family transcriptional regulator</fullName>
    </submittedName>
</protein>
<organism evidence="6 7">
    <name type="scientific">Solihabitans fulvus</name>
    <dbReference type="NCBI Taxonomy" id="1892852"/>
    <lineage>
        <taxon>Bacteria</taxon>
        <taxon>Bacillati</taxon>
        <taxon>Actinomycetota</taxon>
        <taxon>Actinomycetes</taxon>
        <taxon>Pseudonocardiales</taxon>
        <taxon>Pseudonocardiaceae</taxon>
        <taxon>Solihabitans</taxon>
    </lineage>
</organism>
<dbReference type="EMBL" id="VUOB01000010">
    <property type="protein sequence ID" value="KAA2264889.1"/>
    <property type="molecule type" value="Genomic_DNA"/>
</dbReference>
<dbReference type="SUPFAM" id="SSF46955">
    <property type="entry name" value="Putative DNA-binding domain"/>
    <property type="match status" value="1"/>
</dbReference>
<dbReference type="Pfam" id="PF07739">
    <property type="entry name" value="TipAS"/>
    <property type="match status" value="1"/>
</dbReference>
<keyword evidence="7" id="KW-1185">Reference proteome</keyword>
<gene>
    <name evidence="6" type="ORF">F0L68_07395</name>
</gene>
<evidence type="ECO:0000256" key="4">
    <source>
        <dbReference type="ARBA" id="ARBA00023163"/>
    </source>
</evidence>
<dbReference type="InterPro" id="IPR000551">
    <property type="entry name" value="MerR-type_HTH_dom"/>
</dbReference>
<evidence type="ECO:0000256" key="3">
    <source>
        <dbReference type="ARBA" id="ARBA00023159"/>
    </source>
</evidence>
<evidence type="ECO:0000256" key="1">
    <source>
        <dbReference type="ARBA" id="ARBA00023015"/>
    </source>
</evidence>
<evidence type="ECO:0000313" key="7">
    <source>
        <dbReference type="Proteomes" id="UP000323454"/>
    </source>
</evidence>
<dbReference type="Gene3D" id="1.10.490.50">
    <property type="entry name" value="Antibiotic binding domain of TipA-like multidrug resistance regulators"/>
    <property type="match status" value="1"/>
</dbReference>
<dbReference type="RefSeq" id="WP_149848686.1">
    <property type="nucleotide sequence ID" value="NZ_VUOB01000010.1"/>
</dbReference>
<dbReference type="InterPro" id="IPR047057">
    <property type="entry name" value="MerR_fam"/>
</dbReference>
<dbReference type="SMART" id="SM00422">
    <property type="entry name" value="HTH_MERR"/>
    <property type="match status" value="1"/>
</dbReference>
<name>A0A5B2XPV1_9PSEU</name>
<accession>A0A5B2XPV1</accession>
<dbReference type="GO" id="GO:0003677">
    <property type="term" value="F:DNA binding"/>
    <property type="evidence" value="ECO:0007669"/>
    <property type="project" value="UniProtKB-KW"/>
</dbReference>
<dbReference type="PANTHER" id="PTHR30204:SF90">
    <property type="entry name" value="HTH-TYPE TRANSCRIPTIONAL ACTIVATOR MTA"/>
    <property type="match status" value="1"/>
</dbReference>
<dbReference type="CDD" id="cd01106">
    <property type="entry name" value="HTH_TipAL-Mta"/>
    <property type="match status" value="1"/>
</dbReference>
<dbReference type="SUPFAM" id="SSF89082">
    <property type="entry name" value="Antibiotic binding domain of TipA-like multidrug resistance regulators"/>
    <property type="match status" value="1"/>
</dbReference>
<feature type="domain" description="HTH merR-type" evidence="5">
    <location>
        <begin position="2"/>
        <end position="71"/>
    </location>
</feature>
<dbReference type="PROSITE" id="PS50937">
    <property type="entry name" value="HTH_MERR_2"/>
    <property type="match status" value="1"/>
</dbReference>
<dbReference type="InterPro" id="IPR036244">
    <property type="entry name" value="TipA-like_antibiotic-bd"/>
</dbReference>
<evidence type="ECO:0000313" key="6">
    <source>
        <dbReference type="EMBL" id="KAA2264889.1"/>
    </source>
</evidence>
<dbReference type="Proteomes" id="UP000323454">
    <property type="component" value="Unassembled WGS sequence"/>
</dbReference>
<dbReference type="GO" id="GO:0003700">
    <property type="term" value="F:DNA-binding transcription factor activity"/>
    <property type="evidence" value="ECO:0007669"/>
    <property type="project" value="InterPro"/>
</dbReference>
<evidence type="ECO:0000259" key="5">
    <source>
        <dbReference type="PROSITE" id="PS50937"/>
    </source>
</evidence>
<dbReference type="AlphaFoldDB" id="A0A5B2XPV1"/>
<keyword evidence="1" id="KW-0805">Transcription regulation</keyword>
<dbReference type="Pfam" id="PF13411">
    <property type="entry name" value="MerR_1"/>
    <property type="match status" value="1"/>
</dbReference>
<sequence>MAWSIAQVARMSKVTSRTLRHYDSIGLLTPAWVGDNGYRHYEQEQLFRLQQILLLRELGLGLDAIGEILDGRHETVAVLRNHLRWLREEQRRLGTLAATVSNTINQLEGGDIVAPDDLFEGFDTERQARYEAELVERFGEGAQAHIDETRRKRAGWTKQDYDGFQREVVELDEGFAALLDAGVPPTDPRAQELTERHYRFVCRSWTPNAKSYAGLGQLYVDSPEFRERYENIRGGLAEYLRDAMAAYAETRL</sequence>
<dbReference type="OrthoDB" id="9809391at2"/>
<dbReference type="InterPro" id="IPR012925">
    <property type="entry name" value="TipAS_dom"/>
</dbReference>
<dbReference type="Gene3D" id="1.10.1660.10">
    <property type="match status" value="1"/>
</dbReference>
<comment type="caution">
    <text evidence="6">The sequence shown here is derived from an EMBL/GenBank/DDBJ whole genome shotgun (WGS) entry which is preliminary data.</text>
</comment>
<keyword evidence="2" id="KW-0238">DNA-binding</keyword>
<reference evidence="6 7" key="1">
    <citation type="submission" date="2019-09" db="EMBL/GenBank/DDBJ databases">
        <title>Goodfellowia gen. nov., a new genus of the Pseudonocardineae related to Actinoalloteichus, containing Goodfellowia coeruleoviolacea gen. nov., comb. nov. gen. nov., comb. nov.</title>
        <authorList>
            <person name="Labeda D."/>
        </authorList>
    </citation>
    <scope>NUCLEOTIDE SEQUENCE [LARGE SCALE GENOMIC DNA]</scope>
    <source>
        <strain evidence="6 7">AN110305</strain>
    </source>
</reference>
<dbReference type="InterPro" id="IPR009061">
    <property type="entry name" value="DNA-bd_dom_put_sf"/>
</dbReference>
<reference evidence="6 7" key="2">
    <citation type="submission" date="2019-09" db="EMBL/GenBank/DDBJ databases">
        <authorList>
            <person name="Jin C."/>
        </authorList>
    </citation>
    <scope>NUCLEOTIDE SEQUENCE [LARGE SCALE GENOMIC DNA]</scope>
    <source>
        <strain evidence="6 7">AN110305</strain>
    </source>
</reference>
<keyword evidence="4" id="KW-0804">Transcription</keyword>
<keyword evidence="3" id="KW-0010">Activator</keyword>